<dbReference type="Gene3D" id="3.30.310.50">
    <property type="entry name" value="Alpha-D-phosphohexomutase, C-terminal domain"/>
    <property type="match status" value="1"/>
</dbReference>
<dbReference type="GO" id="GO:0046872">
    <property type="term" value="F:metal ion binding"/>
    <property type="evidence" value="ECO:0007669"/>
    <property type="project" value="UniProtKB-KW"/>
</dbReference>
<evidence type="ECO:0000256" key="1">
    <source>
        <dbReference type="ARBA" id="ARBA00000443"/>
    </source>
</evidence>
<evidence type="ECO:0000313" key="12">
    <source>
        <dbReference type="EMBL" id="CAG5118154.1"/>
    </source>
</evidence>
<dbReference type="InterPro" id="IPR005841">
    <property type="entry name" value="Alpha-D-phosphohexomutase_SF"/>
</dbReference>
<keyword evidence="7" id="KW-0460">Magnesium</keyword>
<evidence type="ECO:0000313" key="13">
    <source>
        <dbReference type="Proteomes" id="UP000678393"/>
    </source>
</evidence>
<dbReference type="OrthoDB" id="2291at2759"/>
<dbReference type="InterPro" id="IPR005845">
    <property type="entry name" value="A-D-PHexomutase_a/b/a-II"/>
</dbReference>
<dbReference type="FunFam" id="3.30.310.50:FF:000002">
    <property type="entry name" value="Phosphoglucomutase 5"/>
    <property type="match status" value="1"/>
</dbReference>
<evidence type="ECO:0000259" key="11">
    <source>
        <dbReference type="Pfam" id="PF02880"/>
    </source>
</evidence>
<dbReference type="PANTHER" id="PTHR22573">
    <property type="entry name" value="PHOSPHOHEXOMUTASE FAMILY MEMBER"/>
    <property type="match status" value="1"/>
</dbReference>
<feature type="domain" description="Alpha-D-phosphohexomutase alpha/beta/alpha" evidence="10">
    <location>
        <begin position="193"/>
        <end position="297"/>
    </location>
</feature>
<dbReference type="Proteomes" id="UP000678393">
    <property type="component" value="Unassembled WGS sequence"/>
</dbReference>
<dbReference type="PRINTS" id="PR00509">
    <property type="entry name" value="PGMPMM"/>
</dbReference>
<dbReference type="GO" id="GO:0005975">
    <property type="term" value="P:carbohydrate metabolic process"/>
    <property type="evidence" value="ECO:0007669"/>
    <property type="project" value="InterPro"/>
</dbReference>
<dbReference type="InterPro" id="IPR005844">
    <property type="entry name" value="A-D-PHexomutase_a/b/a-I"/>
</dbReference>
<accession>A0A8S3YMJ5</accession>
<dbReference type="InterPro" id="IPR005846">
    <property type="entry name" value="A-D-PHexomutase_a/b/a-III"/>
</dbReference>
<sequence>MAPNKVETILTTPFDGQKPGTSGLRKPVGVFQQPHYSENFIQASLLAGLGVKLNGSSLAVGGDGRFFCREAVHLVIKMAAANGVSKIVLGQNGILSTPACSHIIRKWELNGGFILTAGHNPGGSKGDFGIKFNIENGGPAPECITDKIYELTTTLTEYKIVPKLKVDITKVGTSTFKVAGREFTVEVIEITADYLQLMREIYDFDAIRSFLKGQRVILNGMNGVTGPYLQRIFVEEMGVPSESCINCEPLPDFGGRKPDPNLTYASDLVAVMKKGDHDFAAAFNGDGNRYMILGHRGFYVNPCDSLAVLASKLEYIPYFKQRGVKGFARSMPTSEALDRVALHLGKECYQTPTGWKFFGNLMDSGKINLCGEESFGLGSDHIRENDGIWAVLAWLSVMACTQKSVAQILMEHWLVHGRNFFTRYDYENVSVEAADKMVEGLTKLIEDPKTKGMTFSDPTGRSYKMSYLDNFEYEDPTDHSTSKNQGIRFLFEDGSRIIYRLSGTVSSGATIHIYVEGYERNENAQFYKQDPQEVLKPLVTIALRTSKLKELTGRDVPTVIT</sequence>
<evidence type="ECO:0000256" key="7">
    <source>
        <dbReference type="ARBA" id="ARBA00022842"/>
    </source>
</evidence>
<keyword evidence="5" id="KW-0597">Phosphoprotein</keyword>
<feature type="domain" description="Alpha-D-phosphohexomutase alpha/beta/alpha" evidence="9">
    <location>
        <begin position="17"/>
        <end position="158"/>
    </location>
</feature>
<dbReference type="Pfam" id="PF24947">
    <property type="entry name" value="PGM1_C_vert_fung"/>
    <property type="match status" value="1"/>
</dbReference>
<reference evidence="12" key="1">
    <citation type="submission" date="2021-04" db="EMBL/GenBank/DDBJ databases">
        <authorList>
            <consortium name="Molecular Ecology Group"/>
        </authorList>
    </citation>
    <scope>NUCLEOTIDE SEQUENCE</scope>
</reference>
<name>A0A8S3YMJ5_9EUPU</name>
<dbReference type="SUPFAM" id="SSF53738">
    <property type="entry name" value="Phosphoglucomutase, first 3 domains"/>
    <property type="match status" value="3"/>
</dbReference>
<dbReference type="EC" id="5.4.2.2" evidence="4"/>
<dbReference type="FunFam" id="3.40.120.10:FF:000005">
    <property type="entry name" value="Phosphoglucomutase 5"/>
    <property type="match status" value="1"/>
</dbReference>
<evidence type="ECO:0000259" key="10">
    <source>
        <dbReference type="Pfam" id="PF02879"/>
    </source>
</evidence>
<keyword evidence="8" id="KW-0413">Isomerase</keyword>
<evidence type="ECO:0000259" key="9">
    <source>
        <dbReference type="Pfam" id="PF02878"/>
    </source>
</evidence>
<dbReference type="GO" id="GO:0005829">
    <property type="term" value="C:cytosol"/>
    <property type="evidence" value="ECO:0007669"/>
    <property type="project" value="TreeGrafter"/>
</dbReference>
<dbReference type="SUPFAM" id="SSF55957">
    <property type="entry name" value="Phosphoglucomutase, C-terminal domain"/>
    <property type="match status" value="1"/>
</dbReference>
<dbReference type="AlphaFoldDB" id="A0A8S3YMJ5"/>
<dbReference type="Pfam" id="PF02878">
    <property type="entry name" value="PGM_PMM_I"/>
    <property type="match status" value="1"/>
</dbReference>
<comment type="catalytic activity">
    <reaction evidence="1">
        <text>alpha-D-glucose 1-phosphate = alpha-D-glucose 6-phosphate</text>
        <dbReference type="Rhea" id="RHEA:23536"/>
        <dbReference type="ChEBI" id="CHEBI:58225"/>
        <dbReference type="ChEBI" id="CHEBI:58601"/>
        <dbReference type="EC" id="5.4.2.2"/>
    </reaction>
</comment>
<proteinExistence type="inferred from homology"/>
<dbReference type="InterPro" id="IPR045244">
    <property type="entry name" value="PGM"/>
</dbReference>
<comment type="similarity">
    <text evidence="3">Belongs to the phosphohexose mutase family.</text>
</comment>
<evidence type="ECO:0000256" key="2">
    <source>
        <dbReference type="ARBA" id="ARBA00001946"/>
    </source>
</evidence>
<dbReference type="FunFam" id="3.40.120.10:FF:000004">
    <property type="entry name" value="Phosphoglucomutase 5"/>
    <property type="match status" value="1"/>
</dbReference>
<dbReference type="EMBL" id="CAJHNH020000505">
    <property type="protein sequence ID" value="CAG5118154.1"/>
    <property type="molecule type" value="Genomic_DNA"/>
</dbReference>
<feature type="domain" description="Alpha-D-phosphohexomutase alpha/beta/alpha" evidence="11">
    <location>
        <begin position="320"/>
        <end position="413"/>
    </location>
</feature>
<dbReference type="GO" id="GO:0004614">
    <property type="term" value="F:phosphoglucomutase activity"/>
    <property type="evidence" value="ECO:0007669"/>
    <property type="project" value="UniProtKB-EC"/>
</dbReference>
<dbReference type="Pfam" id="PF02879">
    <property type="entry name" value="PGM_PMM_II"/>
    <property type="match status" value="1"/>
</dbReference>
<keyword evidence="6" id="KW-0479">Metal-binding</keyword>
<organism evidence="12 13">
    <name type="scientific">Candidula unifasciata</name>
    <dbReference type="NCBI Taxonomy" id="100452"/>
    <lineage>
        <taxon>Eukaryota</taxon>
        <taxon>Metazoa</taxon>
        <taxon>Spiralia</taxon>
        <taxon>Lophotrochozoa</taxon>
        <taxon>Mollusca</taxon>
        <taxon>Gastropoda</taxon>
        <taxon>Heterobranchia</taxon>
        <taxon>Euthyneura</taxon>
        <taxon>Panpulmonata</taxon>
        <taxon>Eupulmonata</taxon>
        <taxon>Stylommatophora</taxon>
        <taxon>Helicina</taxon>
        <taxon>Helicoidea</taxon>
        <taxon>Geomitridae</taxon>
        <taxon>Candidula</taxon>
    </lineage>
</organism>
<gene>
    <name evidence="12" type="ORF">CUNI_LOCUS3712</name>
</gene>
<dbReference type="Pfam" id="PF02880">
    <property type="entry name" value="PGM_PMM_III"/>
    <property type="match status" value="1"/>
</dbReference>
<dbReference type="PANTHER" id="PTHR22573:SF2">
    <property type="entry name" value="PHOSPHOGLUCOMUTASE"/>
    <property type="match status" value="1"/>
</dbReference>
<dbReference type="Gene3D" id="3.40.120.10">
    <property type="entry name" value="Alpha-D-Glucose-1,6-Bisphosphate, subunit A, domain 3"/>
    <property type="match status" value="3"/>
</dbReference>
<evidence type="ECO:0000256" key="6">
    <source>
        <dbReference type="ARBA" id="ARBA00022723"/>
    </source>
</evidence>
<evidence type="ECO:0000256" key="4">
    <source>
        <dbReference type="ARBA" id="ARBA00012728"/>
    </source>
</evidence>
<dbReference type="InterPro" id="IPR036900">
    <property type="entry name" value="A-D-PHexomutase_C_sf"/>
</dbReference>
<comment type="caution">
    <text evidence="12">The sequence shown here is derived from an EMBL/GenBank/DDBJ whole genome shotgun (WGS) entry which is preliminary data.</text>
</comment>
<dbReference type="InterPro" id="IPR016055">
    <property type="entry name" value="A-D-PHexomutase_a/b/a-I/II/III"/>
</dbReference>
<comment type="cofactor">
    <cofactor evidence="2">
        <name>Mg(2+)</name>
        <dbReference type="ChEBI" id="CHEBI:18420"/>
    </cofactor>
</comment>
<keyword evidence="13" id="KW-1185">Reference proteome</keyword>
<dbReference type="NCBIfam" id="NF005737">
    <property type="entry name" value="PRK07564.1-1"/>
    <property type="match status" value="1"/>
</dbReference>
<evidence type="ECO:0000256" key="3">
    <source>
        <dbReference type="ARBA" id="ARBA00010231"/>
    </source>
</evidence>
<protein>
    <recommendedName>
        <fullName evidence="4">phosphoglucomutase (alpha-D-glucose-1,6-bisphosphate-dependent)</fullName>
        <ecNumber evidence="4">5.4.2.2</ecNumber>
    </recommendedName>
</protein>
<evidence type="ECO:0000256" key="8">
    <source>
        <dbReference type="ARBA" id="ARBA00023235"/>
    </source>
</evidence>
<evidence type="ECO:0000256" key="5">
    <source>
        <dbReference type="ARBA" id="ARBA00022553"/>
    </source>
</evidence>